<comment type="similarity">
    <text evidence="2">Belongs to the TsaE family.</text>
</comment>
<evidence type="ECO:0000313" key="12">
    <source>
        <dbReference type="Proteomes" id="UP000242972"/>
    </source>
</evidence>
<gene>
    <name evidence="11" type="ORF">C7B46_11865</name>
</gene>
<keyword evidence="6" id="KW-0479">Metal-binding</keyword>
<dbReference type="Gene3D" id="3.40.50.300">
    <property type="entry name" value="P-loop containing nucleotide triphosphate hydrolases"/>
    <property type="match status" value="1"/>
</dbReference>
<dbReference type="InterPro" id="IPR003442">
    <property type="entry name" value="T6A_TsaE"/>
</dbReference>
<evidence type="ECO:0000256" key="6">
    <source>
        <dbReference type="ARBA" id="ARBA00022723"/>
    </source>
</evidence>
<reference evidence="11 12" key="1">
    <citation type="journal article" date="2014" name="BMC Genomics">
        <title>Comparison of environmental and isolate Sulfobacillus genomes reveals diverse carbon, sulfur, nitrogen, and hydrogen metabolisms.</title>
        <authorList>
            <person name="Justice N.B."/>
            <person name="Norman A."/>
            <person name="Brown C.T."/>
            <person name="Singh A."/>
            <person name="Thomas B.C."/>
            <person name="Banfield J.F."/>
        </authorList>
    </citation>
    <scope>NUCLEOTIDE SEQUENCE [LARGE SCALE GENOMIC DNA]</scope>
    <source>
        <strain evidence="11">AMDSBA4</strain>
    </source>
</reference>
<keyword evidence="8" id="KW-0067">ATP-binding</keyword>
<dbReference type="InterPro" id="IPR027417">
    <property type="entry name" value="P-loop_NTPase"/>
</dbReference>
<dbReference type="GO" id="GO:0005524">
    <property type="term" value="F:ATP binding"/>
    <property type="evidence" value="ECO:0007669"/>
    <property type="project" value="UniProtKB-KW"/>
</dbReference>
<keyword evidence="11" id="KW-0808">Transferase</keyword>
<name>A0A2T2XEQ5_9FIRM</name>
<proteinExistence type="inferred from homology"/>
<evidence type="ECO:0000256" key="9">
    <source>
        <dbReference type="ARBA" id="ARBA00022842"/>
    </source>
</evidence>
<dbReference type="PANTHER" id="PTHR33540:SF2">
    <property type="entry name" value="TRNA THREONYLCARBAMOYLADENOSINE BIOSYNTHESIS PROTEIN TSAE"/>
    <property type="match status" value="1"/>
</dbReference>
<dbReference type="SUPFAM" id="SSF52540">
    <property type="entry name" value="P-loop containing nucleoside triphosphate hydrolases"/>
    <property type="match status" value="1"/>
</dbReference>
<dbReference type="Proteomes" id="UP000242972">
    <property type="component" value="Unassembled WGS sequence"/>
</dbReference>
<dbReference type="GO" id="GO:0016740">
    <property type="term" value="F:transferase activity"/>
    <property type="evidence" value="ECO:0007669"/>
    <property type="project" value="UniProtKB-KW"/>
</dbReference>
<keyword evidence="7" id="KW-0547">Nucleotide-binding</keyword>
<keyword evidence="5" id="KW-0819">tRNA processing</keyword>
<dbReference type="NCBIfam" id="TIGR00150">
    <property type="entry name" value="T6A_YjeE"/>
    <property type="match status" value="1"/>
</dbReference>
<dbReference type="GO" id="GO:0005737">
    <property type="term" value="C:cytoplasm"/>
    <property type="evidence" value="ECO:0007669"/>
    <property type="project" value="UniProtKB-SubCell"/>
</dbReference>
<evidence type="ECO:0000256" key="7">
    <source>
        <dbReference type="ARBA" id="ARBA00022741"/>
    </source>
</evidence>
<organism evidence="11 12">
    <name type="scientific">Sulfobacillus benefaciens</name>
    <dbReference type="NCBI Taxonomy" id="453960"/>
    <lineage>
        <taxon>Bacteria</taxon>
        <taxon>Bacillati</taxon>
        <taxon>Bacillota</taxon>
        <taxon>Clostridia</taxon>
        <taxon>Eubacteriales</taxon>
        <taxon>Clostridiales Family XVII. Incertae Sedis</taxon>
        <taxon>Sulfobacillus</taxon>
    </lineage>
</organism>
<dbReference type="GO" id="GO:0046872">
    <property type="term" value="F:metal ion binding"/>
    <property type="evidence" value="ECO:0007669"/>
    <property type="project" value="UniProtKB-KW"/>
</dbReference>
<evidence type="ECO:0000256" key="1">
    <source>
        <dbReference type="ARBA" id="ARBA00004496"/>
    </source>
</evidence>
<evidence type="ECO:0000256" key="5">
    <source>
        <dbReference type="ARBA" id="ARBA00022694"/>
    </source>
</evidence>
<keyword evidence="9" id="KW-0460">Magnesium</keyword>
<evidence type="ECO:0000313" key="11">
    <source>
        <dbReference type="EMBL" id="PSR32946.1"/>
    </source>
</evidence>
<evidence type="ECO:0000256" key="4">
    <source>
        <dbReference type="ARBA" id="ARBA00022490"/>
    </source>
</evidence>
<evidence type="ECO:0000256" key="2">
    <source>
        <dbReference type="ARBA" id="ARBA00007599"/>
    </source>
</evidence>
<dbReference type="AlphaFoldDB" id="A0A2T2XEQ5"/>
<dbReference type="Pfam" id="PF02367">
    <property type="entry name" value="TsaE"/>
    <property type="match status" value="1"/>
</dbReference>
<sequence length="159" mass="17818">MAMGSITFHWHDLSELNTVANACAVLWKAPAVVLLEGELGAGKTTLVQHVLSEWGIAGPVKSPTFDLVHVYQMDDTAVFHVDLYRIANPGELLALDLPLPQENTPYVLLVEWGHWVRQWYPERFECQITRTPDGERTMVVTAVGDEPLRRLSQQGVLDT</sequence>
<dbReference type="GO" id="GO:0002949">
    <property type="term" value="P:tRNA threonylcarbamoyladenosine modification"/>
    <property type="evidence" value="ECO:0007669"/>
    <property type="project" value="InterPro"/>
</dbReference>
<evidence type="ECO:0000256" key="8">
    <source>
        <dbReference type="ARBA" id="ARBA00022840"/>
    </source>
</evidence>
<comment type="subcellular location">
    <subcellularLocation>
        <location evidence="1">Cytoplasm</location>
    </subcellularLocation>
</comment>
<protein>
    <recommendedName>
        <fullName evidence="3">tRNA threonylcarbamoyladenosine biosynthesis protein TsaE</fullName>
    </recommendedName>
    <alternativeName>
        <fullName evidence="10">t(6)A37 threonylcarbamoyladenosine biosynthesis protein TsaE</fullName>
    </alternativeName>
</protein>
<evidence type="ECO:0000256" key="10">
    <source>
        <dbReference type="ARBA" id="ARBA00032441"/>
    </source>
</evidence>
<keyword evidence="4" id="KW-0963">Cytoplasm</keyword>
<dbReference type="PANTHER" id="PTHR33540">
    <property type="entry name" value="TRNA THREONYLCARBAMOYLADENOSINE BIOSYNTHESIS PROTEIN TSAE"/>
    <property type="match status" value="1"/>
</dbReference>
<dbReference type="EMBL" id="PXYW01000029">
    <property type="protein sequence ID" value="PSR32946.1"/>
    <property type="molecule type" value="Genomic_DNA"/>
</dbReference>
<evidence type="ECO:0000256" key="3">
    <source>
        <dbReference type="ARBA" id="ARBA00019010"/>
    </source>
</evidence>
<accession>A0A2T2XEQ5</accession>
<comment type="caution">
    <text evidence="11">The sequence shown here is derived from an EMBL/GenBank/DDBJ whole genome shotgun (WGS) entry which is preliminary data.</text>
</comment>